<dbReference type="InterPro" id="IPR011008">
    <property type="entry name" value="Dimeric_a/b-barrel"/>
</dbReference>
<dbReference type="OrthoDB" id="8481699at2"/>
<dbReference type="Gene3D" id="3.30.70.1060">
    <property type="entry name" value="Dimeric alpha+beta barrel"/>
    <property type="match status" value="1"/>
</dbReference>
<feature type="domain" description="YCII-related" evidence="3">
    <location>
        <begin position="53"/>
        <end position="131"/>
    </location>
</feature>
<keyword evidence="5" id="KW-1185">Reference proteome</keyword>
<sequence>MRQMLLIFAAALFFINAQAQSTNPKYDKQLADSLGGDDYGMKLYVLVILKTGTNTSASKQLTDSLFRGHLENINRLAAENKLVVAGPLKKNEKAYRGIFILDVRSIAEAKELLKTDPAVEQKLLDAELFEWYGSAALPVYLKQHEKIEKKSF</sequence>
<dbReference type="AlphaFoldDB" id="A0A0C1ISJ1"/>
<dbReference type="STRING" id="1349421.OI18_16685"/>
<evidence type="ECO:0000313" key="4">
    <source>
        <dbReference type="EMBL" id="KIC93414.1"/>
    </source>
</evidence>
<dbReference type="RefSeq" id="WP_039141869.1">
    <property type="nucleotide sequence ID" value="NZ_JSVC01000019.1"/>
</dbReference>
<dbReference type="EMBL" id="JSVC01000019">
    <property type="protein sequence ID" value="KIC93414.1"/>
    <property type="molecule type" value="Genomic_DNA"/>
</dbReference>
<evidence type="ECO:0000256" key="2">
    <source>
        <dbReference type="SAM" id="SignalP"/>
    </source>
</evidence>
<organism evidence="4 5">
    <name type="scientific">Flavihumibacter solisilvae</name>
    <dbReference type="NCBI Taxonomy" id="1349421"/>
    <lineage>
        <taxon>Bacteria</taxon>
        <taxon>Pseudomonadati</taxon>
        <taxon>Bacteroidota</taxon>
        <taxon>Chitinophagia</taxon>
        <taxon>Chitinophagales</taxon>
        <taxon>Chitinophagaceae</taxon>
        <taxon>Flavihumibacter</taxon>
    </lineage>
</organism>
<comment type="similarity">
    <text evidence="1">Belongs to the YciI family.</text>
</comment>
<comment type="caution">
    <text evidence="4">The sequence shown here is derived from an EMBL/GenBank/DDBJ whole genome shotgun (WGS) entry which is preliminary data.</text>
</comment>
<evidence type="ECO:0000313" key="5">
    <source>
        <dbReference type="Proteomes" id="UP000031408"/>
    </source>
</evidence>
<feature type="chain" id="PRO_5002134288" description="YCII-related domain-containing protein" evidence="2">
    <location>
        <begin position="20"/>
        <end position="152"/>
    </location>
</feature>
<evidence type="ECO:0000256" key="1">
    <source>
        <dbReference type="ARBA" id="ARBA00007689"/>
    </source>
</evidence>
<name>A0A0C1ISJ1_9BACT</name>
<reference evidence="4 5" key="1">
    <citation type="submission" date="2014-11" db="EMBL/GenBank/DDBJ databases">
        <title>Genome sequence of Flavihumibacter solisilvae 3-3.</title>
        <authorList>
            <person name="Zhou G."/>
            <person name="Li M."/>
            <person name="Wang G."/>
        </authorList>
    </citation>
    <scope>NUCLEOTIDE SEQUENCE [LARGE SCALE GENOMIC DNA]</scope>
    <source>
        <strain evidence="4 5">3-3</strain>
    </source>
</reference>
<accession>A0A0C1ISJ1</accession>
<dbReference type="InterPro" id="IPR005545">
    <property type="entry name" value="YCII"/>
</dbReference>
<dbReference type="SUPFAM" id="SSF54909">
    <property type="entry name" value="Dimeric alpha+beta barrel"/>
    <property type="match status" value="1"/>
</dbReference>
<keyword evidence="2" id="KW-0732">Signal</keyword>
<gene>
    <name evidence="4" type="ORF">OI18_16685</name>
</gene>
<dbReference type="Pfam" id="PF03795">
    <property type="entry name" value="YCII"/>
    <property type="match status" value="1"/>
</dbReference>
<protein>
    <recommendedName>
        <fullName evidence="3">YCII-related domain-containing protein</fullName>
    </recommendedName>
</protein>
<evidence type="ECO:0000259" key="3">
    <source>
        <dbReference type="Pfam" id="PF03795"/>
    </source>
</evidence>
<feature type="signal peptide" evidence="2">
    <location>
        <begin position="1"/>
        <end position="19"/>
    </location>
</feature>
<proteinExistence type="inferred from homology"/>
<dbReference type="Proteomes" id="UP000031408">
    <property type="component" value="Unassembled WGS sequence"/>
</dbReference>